<dbReference type="AlphaFoldDB" id="A0A371P4N7"/>
<evidence type="ECO:0000313" key="2">
    <source>
        <dbReference type="Proteomes" id="UP000265581"/>
    </source>
</evidence>
<accession>A0A371P4N7</accession>
<comment type="caution">
    <text evidence="1">The sequence shown here is derived from an EMBL/GenBank/DDBJ whole genome shotgun (WGS) entry which is preliminary data.</text>
</comment>
<keyword evidence="2" id="KW-1185">Reference proteome</keyword>
<gene>
    <name evidence="1" type="ORF">DX116_17430</name>
</gene>
<sequence length="138" mass="14934">MVPAAARIWVRRARRRTTARPVPEPVWSADTSRGVLELRPAQAQALLADLLVGRVACRVDGGTATAECECDVPDDLVADVVDLVVSSVREIVRRVAWFVPVGDAALETTLVAAGFTCEGWAAPPVGDRRPHRQWALLT</sequence>
<dbReference type="Proteomes" id="UP000265581">
    <property type="component" value="Unassembled WGS sequence"/>
</dbReference>
<organism evidence="1 2">
    <name type="scientific">Aeromicrobium endophyticum</name>
    <dbReference type="NCBI Taxonomy" id="2292704"/>
    <lineage>
        <taxon>Bacteria</taxon>
        <taxon>Bacillati</taxon>
        <taxon>Actinomycetota</taxon>
        <taxon>Actinomycetes</taxon>
        <taxon>Propionibacteriales</taxon>
        <taxon>Nocardioidaceae</taxon>
        <taxon>Aeromicrobium</taxon>
    </lineage>
</organism>
<proteinExistence type="predicted"/>
<dbReference type="EMBL" id="QUBR01000002">
    <property type="protein sequence ID" value="REK70865.1"/>
    <property type="molecule type" value="Genomic_DNA"/>
</dbReference>
<evidence type="ECO:0000313" key="1">
    <source>
        <dbReference type="EMBL" id="REK70865.1"/>
    </source>
</evidence>
<protein>
    <submittedName>
        <fullName evidence="1">Uncharacterized protein</fullName>
    </submittedName>
</protein>
<name>A0A371P4N7_9ACTN</name>
<reference evidence="1 2" key="1">
    <citation type="submission" date="2018-08" db="EMBL/GenBank/DDBJ databases">
        <title>Aeromicrobium sp. M2KJ-4, whole genome shotgun sequence.</title>
        <authorList>
            <person name="Tuo L."/>
        </authorList>
    </citation>
    <scope>NUCLEOTIDE SEQUENCE [LARGE SCALE GENOMIC DNA]</scope>
    <source>
        <strain evidence="1 2">M2KJ-4</strain>
    </source>
</reference>